<evidence type="ECO:0000313" key="1">
    <source>
        <dbReference type="EMBL" id="RZF39556.1"/>
    </source>
</evidence>
<dbReference type="OrthoDB" id="10070446at2759"/>
<dbReference type="EMBL" id="QKKF02019844">
    <property type="protein sequence ID" value="RZF39556.1"/>
    <property type="molecule type" value="Genomic_DNA"/>
</dbReference>
<protein>
    <submittedName>
        <fullName evidence="1">Uncharacterized protein</fullName>
    </submittedName>
</protein>
<evidence type="ECO:0000313" key="2">
    <source>
        <dbReference type="Proteomes" id="UP000291343"/>
    </source>
</evidence>
<proteinExistence type="predicted"/>
<reference evidence="1 2" key="1">
    <citation type="journal article" date="2017" name="Gigascience">
        <title>Genome sequence of the small brown planthopper, Laodelphax striatellus.</title>
        <authorList>
            <person name="Zhu J."/>
            <person name="Jiang F."/>
            <person name="Wang X."/>
            <person name="Yang P."/>
            <person name="Bao Y."/>
            <person name="Zhao W."/>
            <person name="Wang W."/>
            <person name="Lu H."/>
            <person name="Wang Q."/>
            <person name="Cui N."/>
            <person name="Li J."/>
            <person name="Chen X."/>
            <person name="Luo L."/>
            <person name="Yu J."/>
            <person name="Kang L."/>
            <person name="Cui F."/>
        </authorList>
    </citation>
    <scope>NUCLEOTIDE SEQUENCE [LARGE SCALE GENOMIC DNA]</scope>
    <source>
        <strain evidence="1">Lst14</strain>
    </source>
</reference>
<accession>A0A482X1U6</accession>
<name>A0A482X1U6_LAOST</name>
<organism evidence="1 2">
    <name type="scientific">Laodelphax striatellus</name>
    <name type="common">Small brown planthopper</name>
    <name type="synonym">Delphax striatella</name>
    <dbReference type="NCBI Taxonomy" id="195883"/>
    <lineage>
        <taxon>Eukaryota</taxon>
        <taxon>Metazoa</taxon>
        <taxon>Ecdysozoa</taxon>
        <taxon>Arthropoda</taxon>
        <taxon>Hexapoda</taxon>
        <taxon>Insecta</taxon>
        <taxon>Pterygota</taxon>
        <taxon>Neoptera</taxon>
        <taxon>Paraneoptera</taxon>
        <taxon>Hemiptera</taxon>
        <taxon>Auchenorrhyncha</taxon>
        <taxon>Fulgoroidea</taxon>
        <taxon>Delphacidae</taxon>
        <taxon>Criomorphinae</taxon>
        <taxon>Laodelphax</taxon>
    </lineage>
</organism>
<dbReference type="InParanoid" id="A0A482X1U6"/>
<gene>
    <name evidence="1" type="ORF">LSTR_LSTR001077</name>
</gene>
<dbReference type="AlphaFoldDB" id="A0A482X1U6"/>
<sequence>MTQLVLNSTGRWLQLLGDLQLRLQAPPLSTDWSAMHNAASSEFRSLDVKKWYPCKALDDENLNGEVRNEVFLAGARDYAKFSR</sequence>
<comment type="caution">
    <text evidence="1">The sequence shown here is derived from an EMBL/GenBank/DDBJ whole genome shotgun (WGS) entry which is preliminary data.</text>
</comment>
<dbReference type="Proteomes" id="UP000291343">
    <property type="component" value="Unassembled WGS sequence"/>
</dbReference>
<keyword evidence="2" id="KW-1185">Reference proteome</keyword>